<proteinExistence type="predicted"/>
<organism evidence="1">
    <name type="scientific">marine sediment metagenome</name>
    <dbReference type="NCBI Taxonomy" id="412755"/>
    <lineage>
        <taxon>unclassified sequences</taxon>
        <taxon>metagenomes</taxon>
        <taxon>ecological metagenomes</taxon>
    </lineage>
</organism>
<sequence length="132" mass="14310">MDSNLPPGVSSNMIDPPLSAFMALVESLSNEELLLIDFENDDVQTLVDKLYAAGKIEGSEDEKVALGMYLGQASLIEQLRWLRQEGSPVALRVEVLEAALKYYGVHQAGCLKAELPNGDKCTCGFDSSVETS</sequence>
<name>A0A0F9G9I5_9ZZZZ</name>
<gene>
    <name evidence="1" type="ORF">LCGC14_2147160</name>
</gene>
<reference evidence="1" key="1">
    <citation type="journal article" date="2015" name="Nature">
        <title>Complex archaea that bridge the gap between prokaryotes and eukaryotes.</title>
        <authorList>
            <person name="Spang A."/>
            <person name="Saw J.H."/>
            <person name="Jorgensen S.L."/>
            <person name="Zaremba-Niedzwiedzka K."/>
            <person name="Martijn J."/>
            <person name="Lind A.E."/>
            <person name="van Eijk R."/>
            <person name="Schleper C."/>
            <person name="Guy L."/>
            <person name="Ettema T.J."/>
        </authorList>
    </citation>
    <scope>NUCLEOTIDE SEQUENCE</scope>
</reference>
<accession>A0A0F9G9I5</accession>
<dbReference type="EMBL" id="LAZR01027278">
    <property type="protein sequence ID" value="KKL66220.1"/>
    <property type="molecule type" value="Genomic_DNA"/>
</dbReference>
<evidence type="ECO:0000313" key="1">
    <source>
        <dbReference type="EMBL" id="KKL66220.1"/>
    </source>
</evidence>
<comment type="caution">
    <text evidence="1">The sequence shown here is derived from an EMBL/GenBank/DDBJ whole genome shotgun (WGS) entry which is preliminary data.</text>
</comment>
<protein>
    <submittedName>
        <fullName evidence="1">Uncharacterized protein</fullName>
    </submittedName>
</protein>
<dbReference type="AlphaFoldDB" id="A0A0F9G9I5"/>